<evidence type="ECO:0000259" key="1">
    <source>
        <dbReference type="Pfam" id="PF07739"/>
    </source>
</evidence>
<feature type="domain" description="TipAS antibiotic-recognition" evidence="1">
    <location>
        <begin position="19"/>
        <end position="133"/>
    </location>
</feature>
<dbReference type="InterPro" id="IPR012925">
    <property type="entry name" value="TipAS_dom"/>
</dbReference>
<sequence>MVEINRPENLFEGLDPSRYDAEVLEHWPDQQTAWERSKQWADSLSAEETERMQRETTAAMVRMAEFMASGTPVDAPAVQAEIDAAYRLVETNWSPNADILRTLARSYLDPAYSANFDRIAAGLARYYHDAMLVFAEMRLG</sequence>
<dbReference type="InterPro" id="IPR036244">
    <property type="entry name" value="TipA-like_antibiotic-bd"/>
</dbReference>
<dbReference type="AlphaFoldDB" id="A0A378YXF9"/>
<dbReference type="EMBL" id="UGRY01000002">
    <property type="protein sequence ID" value="SUA81129.1"/>
    <property type="molecule type" value="Genomic_DNA"/>
</dbReference>
<dbReference type="Gene3D" id="1.10.490.50">
    <property type="entry name" value="Antibiotic binding domain of TipA-like multidrug resistance regulators"/>
    <property type="match status" value="1"/>
</dbReference>
<protein>
    <submittedName>
        <fullName evidence="2">HTH-type transcriptional activator tipA</fullName>
    </submittedName>
</protein>
<evidence type="ECO:0000313" key="2">
    <source>
        <dbReference type="EMBL" id="SUA81129.1"/>
    </source>
</evidence>
<accession>A0A378YXF9</accession>
<name>A0A378YXF9_9NOCA</name>
<organism evidence="2 3">
    <name type="scientific">Nocardia otitidiscaviarum</name>
    <dbReference type="NCBI Taxonomy" id="1823"/>
    <lineage>
        <taxon>Bacteria</taxon>
        <taxon>Bacillati</taxon>
        <taxon>Actinomycetota</taxon>
        <taxon>Actinomycetes</taxon>
        <taxon>Mycobacteriales</taxon>
        <taxon>Nocardiaceae</taxon>
        <taxon>Nocardia</taxon>
    </lineage>
</organism>
<proteinExistence type="predicted"/>
<evidence type="ECO:0000313" key="3">
    <source>
        <dbReference type="Proteomes" id="UP000255467"/>
    </source>
</evidence>
<keyword evidence="3" id="KW-1185">Reference proteome</keyword>
<dbReference type="Pfam" id="PF07739">
    <property type="entry name" value="TipAS"/>
    <property type="match status" value="1"/>
</dbReference>
<dbReference type="SUPFAM" id="SSF89082">
    <property type="entry name" value="Antibiotic binding domain of TipA-like multidrug resistance regulators"/>
    <property type="match status" value="1"/>
</dbReference>
<reference evidence="2 3" key="1">
    <citation type="submission" date="2018-06" db="EMBL/GenBank/DDBJ databases">
        <authorList>
            <consortium name="Pathogen Informatics"/>
            <person name="Doyle S."/>
        </authorList>
    </citation>
    <scope>NUCLEOTIDE SEQUENCE [LARGE SCALE GENOMIC DNA]</scope>
    <source>
        <strain evidence="2 3">NCTC1934</strain>
    </source>
</reference>
<gene>
    <name evidence="2" type="primary">tipA_4</name>
    <name evidence="2" type="ORF">NCTC1934_04621</name>
</gene>
<dbReference type="Proteomes" id="UP000255467">
    <property type="component" value="Unassembled WGS sequence"/>
</dbReference>